<dbReference type="Proteomes" id="UP001176517">
    <property type="component" value="Unassembled WGS sequence"/>
</dbReference>
<sequence length="739" mass="78765">MAQGPASTAPARRSSNRAKQKRKSNEQPRPYHVGIVAFLTLLAAGLPMASLFKVYTYILCIAYPPAPTEPFSYPIRVLALPPAPSLPLPDPQCALNPRIASTTSSYAAMVTTLGSILALASLDSASRLTRRFGRKPLMLLMHLLLILGYTTIRFGTALSQAAAPPVPGSDNEKKKRVTAATAIPGLVLVMIGAVLAETAQGAPLRIALQNYIVDTVPPEEQEDDQDVADGDAQEQDPQGDAADPTPSSSGSRASALSFLEGVGQLGAFPSSTLGGLLAAYTTAFFAPFYAAILCVGLAFAWALFGVPESKQDRQHIGIIDGFDPSSRAPGDTGSTSEHGASEAGDEHAGRQGSQEQRREERQGTRGRKSLKSRLRRLLAFTNFLRPLAVFAPVRAKSAASTGSSPPHSSDFRLPILAVLILCEETFQAFLIPAILLYCSDVFRYNQLQEGYLVSIMQGTRAIWLALVFPRVLAWARNVVSKRAETAHGKKRPQNSTSNGGESETSPLLRSGTGRAAENEYHQTEEIKAMARSRLDMIVLLVSYTGSVLAFVLLAVSATASPSSSLSPPADEEGNKTKAWWILISGLVLLQLSSGSAWIRTALVVNAASSLPVRRRLASTKAGRERHQDAQRAQGSQAGSAISSYQGGSQLTIDEEGAVSTSTAESLALAANQIVITFTTALMPIVTSLVYARGLQASPNPFPQAVWVFKGAVAGASALVGILLAWEGERVHRRETRRTA</sequence>
<feature type="compositionally biased region" description="Polar residues" evidence="5">
    <location>
        <begin position="493"/>
        <end position="507"/>
    </location>
</feature>
<feature type="region of interest" description="Disordered" evidence="5">
    <location>
        <begin position="617"/>
        <end position="646"/>
    </location>
</feature>
<feature type="transmembrane region" description="Helical" evidence="6">
    <location>
        <begin position="537"/>
        <end position="559"/>
    </location>
</feature>
<dbReference type="AlphaFoldDB" id="A0AAN6GU81"/>
<dbReference type="GO" id="GO:0016020">
    <property type="term" value="C:membrane"/>
    <property type="evidence" value="ECO:0007669"/>
    <property type="project" value="UniProtKB-SubCell"/>
</dbReference>
<dbReference type="SUPFAM" id="SSF103473">
    <property type="entry name" value="MFS general substrate transporter"/>
    <property type="match status" value="1"/>
</dbReference>
<proteinExistence type="predicted"/>
<evidence type="ECO:0000256" key="1">
    <source>
        <dbReference type="ARBA" id="ARBA00004141"/>
    </source>
</evidence>
<evidence type="ECO:0000256" key="4">
    <source>
        <dbReference type="ARBA" id="ARBA00023136"/>
    </source>
</evidence>
<dbReference type="PANTHER" id="PTHR23507:SF1">
    <property type="entry name" value="FI18259P1-RELATED"/>
    <property type="match status" value="1"/>
</dbReference>
<gene>
    <name evidence="7" type="ORF">OC846_001217</name>
</gene>
<dbReference type="InterPro" id="IPR036259">
    <property type="entry name" value="MFS_trans_sf"/>
</dbReference>
<feature type="region of interest" description="Disordered" evidence="5">
    <location>
        <begin position="219"/>
        <end position="253"/>
    </location>
</feature>
<evidence type="ECO:0000256" key="2">
    <source>
        <dbReference type="ARBA" id="ARBA00022692"/>
    </source>
</evidence>
<feature type="compositionally biased region" description="Acidic residues" evidence="5">
    <location>
        <begin position="219"/>
        <end position="234"/>
    </location>
</feature>
<accession>A0AAN6GU81</accession>
<feature type="transmembrane region" description="Helical" evidence="6">
    <location>
        <begin position="579"/>
        <end position="604"/>
    </location>
</feature>
<comment type="subcellular location">
    <subcellularLocation>
        <location evidence="1">Membrane</location>
        <topology evidence="1">Multi-pass membrane protein</topology>
    </subcellularLocation>
</comment>
<feature type="transmembrane region" description="Helical" evidence="6">
    <location>
        <begin position="31"/>
        <end position="49"/>
    </location>
</feature>
<keyword evidence="8" id="KW-1185">Reference proteome</keyword>
<feature type="transmembrane region" description="Helical" evidence="6">
    <location>
        <begin position="137"/>
        <end position="157"/>
    </location>
</feature>
<feature type="transmembrane region" description="Helical" evidence="6">
    <location>
        <begin position="106"/>
        <end position="125"/>
    </location>
</feature>
<dbReference type="EMBL" id="JAPDMZ010000016">
    <property type="protein sequence ID" value="KAK0556394.1"/>
    <property type="molecule type" value="Genomic_DNA"/>
</dbReference>
<evidence type="ECO:0000313" key="8">
    <source>
        <dbReference type="Proteomes" id="UP001176517"/>
    </source>
</evidence>
<evidence type="ECO:0000256" key="3">
    <source>
        <dbReference type="ARBA" id="ARBA00022989"/>
    </source>
</evidence>
<evidence type="ECO:0000313" key="7">
    <source>
        <dbReference type="EMBL" id="KAK0556394.1"/>
    </source>
</evidence>
<feature type="region of interest" description="Disordered" evidence="5">
    <location>
        <begin position="1"/>
        <end position="27"/>
    </location>
</feature>
<protein>
    <submittedName>
        <fullName evidence="7">Uncharacterized protein</fullName>
    </submittedName>
</protein>
<feature type="transmembrane region" description="Helical" evidence="6">
    <location>
        <begin position="703"/>
        <end position="725"/>
    </location>
</feature>
<keyword evidence="2 6" id="KW-0812">Transmembrane</keyword>
<dbReference type="GO" id="GO:0022857">
    <property type="term" value="F:transmembrane transporter activity"/>
    <property type="evidence" value="ECO:0007669"/>
    <property type="project" value="TreeGrafter"/>
</dbReference>
<evidence type="ECO:0000256" key="6">
    <source>
        <dbReference type="SAM" id="Phobius"/>
    </source>
</evidence>
<feature type="transmembrane region" description="Helical" evidence="6">
    <location>
        <begin position="177"/>
        <end position="196"/>
    </location>
</feature>
<feature type="compositionally biased region" description="Low complexity" evidence="5">
    <location>
        <begin position="630"/>
        <end position="646"/>
    </location>
</feature>
<reference evidence="7" key="1">
    <citation type="journal article" date="2023" name="PhytoFront">
        <title>Draft Genome Resources of Seven Strains of Tilletia horrida, Causal Agent of Kernel Smut of Rice.</title>
        <authorList>
            <person name="Khanal S."/>
            <person name="Antony Babu S."/>
            <person name="Zhou X.G."/>
        </authorList>
    </citation>
    <scope>NUCLEOTIDE SEQUENCE</scope>
    <source>
        <strain evidence="7">TX6</strain>
    </source>
</reference>
<feature type="compositionally biased region" description="Basic and acidic residues" evidence="5">
    <location>
        <begin position="344"/>
        <end position="363"/>
    </location>
</feature>
<feature type="region of interest" description="Disordered" evidence="5">
    <location>
        <begin position="484"/>
        <end position="520"/>
    </location>
</feature>
<comment type="caution">
    <text evidence="7">The sequence shown here is derived from an EMBL/GenBank/DDBJ whole genome shotgun (WGS) entry which is preliminary data.</text>
</comment>
<dbReference type="Gene3D" id="1.20.1250.20">
    <property type="entry name" value="MFS general substrate transporter like domains"/>
    <property type="match status" value="1"/>
</dbReference>
<dbReference type="PANTHER" id="PTHR23507">
    <property type="entry name" value="ZGC:174356"/>
    <property type="match status" value="1"/>
</dbReference>
<feature type="transmembrane region" description="Helical" evidence="6">
    <location>
        <begin position="673"/>
        <end position="691"/>
    </location>
</feature>
<name>A0AAN6GU81_9BASI</name>
<feature type="region of interest" description="Disordered" evidence="5">
    <location>
        <begin position="318"/>
        <end position="369"/>
    </location>
</feature>
<organism evidence="7 8">
    <name type="scientific">Tilletia horrida</name>
    <dbReference type="NCBI Taxonomy" id="155126"/>
    <lineage>
        <taxon>Eukaryota</taxon>
        <taxon>Fungi</taxon>
        <taxon>Dikarya</taxon>
        <taxon>Basidiomycota</taxon>
        <taxon>Ustilaginomycotina</taxon>
        <taxon>Exobasidiomycetes</taxon>
        <taxon>Tilletiales</taxon>
        <taxon>Tilletiaceae</taxon>
        <taxon>Tilletia</taxon>
    </lineage>
</organism>
<keyword evidence="4 6" id="KW-0472">Membrane</keyword>
<feature type="transmembrane region" description="Helical" evidence="6">
    <location>
        <begin position="286"/>
        <end position="306"/>
    </location>
</feature>
<evidence type="ECO:0000256" key="5">
    <source>
        <dbReference type="SAM" id="MobiDB-lite"/>
    </source>
</evidence>
<keyword evidence="3 6" id="KW-1133">Transmembrane helix</keyword>
<feature type="transmembrane region" description="Helical" evidence="6">
    <location>
        <begin position="415"/>
        <end position="438"/>
    </location>
</feature>